<evidence type="ECO:0000256" key="1">
    <source>
        <dbReference type="ARBA" id="ARBA00022676"/>
    </source>
</evidence>
<dbReference type="GO" id="GO:0016758">
    <property type="term" value="F:hexosyltransferase activity"/>
    <property type="evidence" value="ECO:0007669"/>
    <property type="project" value="TreeGrafter"/>
</dbReference>
<evidence type="ECO:0000256" key="2">
    <source>
        <dbReference type="ARBA" id="ARBA00022679"/>
    </source>
</evidence>
<name>A0A9X2BCK2_9SPHI</name>
<dbReference type="InterPro" id="IPR004629">
    <property type="entry name" value="WecG_TagA_CpsF"/>
</dbReference>
<keyword evidence="4" id="KW-1185">Reference proteome</keyword>
<dbReference type="Pfam" id="PF03808">
    <property type="entry name" value="Glyco_tran_WecG"/>
    <property type="match status" value="1"/>
</dbReference>
<dbReference type="Proteomes" id="UP001139450">
    <property type="component" value="Unassembled WGS sequence"/>
</dbReference>
<accession>A0A9X2BCK2</accession>
<dbReference type="RefSeq" id="WP_245131176.1">
    <property type="nucleotide sequence ID" value="NZ_JALJEJ010000007.1"/>
</dbReference>
<organism evidence="3 4">
    <name type="scientific">Mucilaginibacter straminoryzae</name>
    <dbReference type="NCBI Taxonomy" id="2932774"/>
    <lineage>
        <taxon>Bacteria</taxon>
        <taxon>Pseudomonadati</taxon>
        <taxon>Bacteroidota</taxon>
        <taxon>Sphingobacteriia</taxon>
        <taxon>Sphingobacteriales</taxon>
        <taxon>Sphingobacteriaceae</taxon>
        <taxon>Mucilaginibacter</taxon>
    </lineage>
</organism>
<dbReference type="PANTHER" id="PTHR34136:SF1">
    <property type="entry name" value="UDP-N-ACETYL-D-MANNOSAMINURONIC ACID TRANSFERASE"/>
    <property type="match status" value="1"/>
</dbReference>
<keyword evidence="2" id="KW-0808">Transferase</keyword>
<dbReference type="NCBIfam" id="TIGR00696">
    <property type="entry name" value="wecG_tagA_cpsF"/>
    <property type="match status" value="1"/>
</dbReference>
<evidence type="ECO:0000313" key="4">
    <source>
        <dbReference type="Proteomes" id="UP001139450"/>
    </source>
</evidence>
<dbReference type="AlphaFoldDB" id="A0A9X2BCK2"/>
<dbReference type="PANTHER" id="PTHR34136">
    <property type="match status" value="1"/>
</dbReference>
<reference evidence="3" key="1">
    <citation type="submission" date="2022-04" db="EMBL/GenBank/DDBJ databases">
        <title>Mucilaginibacter sp. RS28 isolated from freshwater.</title>
        <authorList>
            <person name="Ko S.-R."/>
        </authorList>
    </citation>
    <scope>NUCLEOTIDE SEQUENCE</scope>
    <source>
        <strain evidence="3">RS28</strain>
    </source>
</reference>
<evidence type="ECO:0000313" key="3">
    <source>
        <dbReference type="EMBL" id="MCJ8211007.1"/>
    </source>
</evidence>
<protein>
    <submittedName>
        <fullName evidence="3">WecB/TagA/CpsF family glycosyltransferase</fullName>
    </submittedName>
</protein>
<keyword evidence="1" id="KW-0328">Glycosyltransferase</keyword>
<proteinExistence type="predicted"/>
<gene>
    <name evidence="3" type="ORF">MUY27_14910</name>
</gene>
<sequence>MRPNQQPYSFSDYPLFTKTLNELPDQSNLLVNTINQYSYCMANIDAGFKESLQKSDVLLPDGVGVVVAARLLSGKKIKKIAGADVHEHLLKDLDKKAGKCFYLGASDETLKKITDKISQQYPNIKIGSYSPPYKKEFTDEDNQKMIAAVNEFQPDVLFVGMTAPKQEKWAYQHKELVNAKIICTIGAVFDFYAGTVQRPSQVWINLGLEWLGRLVKEPKRLWRRYLYYGPVFLKLIAQEKLKQAAKGHSDYEKMLLN</sequence>
<comment type="caution">
    <text evidence="3">The sequence shown here is derived from an EMBL/GenBank/DDBJ whole genome shotgun (WGS) entry which is preliminary data.</text>
</comment>
<dbReference type="CDD" id="cd06533">
    <property type="entry name" value="Glyco_transf_WecG_TagA"/>
    <property type="match status" value="1"/>
</dbReference>
<dbReference type="EMBL" id="JALJEJ010000007">
    <property type="protein sequence ID" value="MCJ8211007.1"/>
    <property type="molecule type" value="Genomic_DNA"/>
</dbReference>